<dbReference type="AlphaFoldDB" id="A0A060RJW0"/>
<proteinExistence type="predicted"/>
<reference evidence="3 4" key="1">
    <citation type="submission" date="2014-02" db="EMBL/GenBank/DDBJ databases">
        <authorList>
            <person name="Manrique M."/>
        </authorList>
    </citation>
    <scope>NUCLEOTIDE SEQUENCE [LARGE SCALE GENOMIC DNA]</scope>
    <source>
        <strain evidence="3 4">LMG17956</strain>
    </source>
</reference>
<dbReference type="Pfam" id="PF13005">
    <property type="entry name" value="zf-IS66"/>
    <property type="match status" value="1"/>
</dbReference>
<evidence type="ECO:0000313" key="3">
    <source>
        <dbReference type="EMBL" id="CDO17438.1"/>
    </source>
</evidence>
<protein>
    <submittedName>
        <fullName evidence="3">Uncharacterized protein</fullName>
    </submittedName>
</protein>
<feature type="domain" description="Transposase IS66 central" evidence="1">
    <location>
        <begin position="109"/>
        <end position="385"/>
    </location>
</feature>
<dbReference type="PANTHER" id="PTHR33678">
    <property type="entry name" value="BLL1576 PROTEIN"/>
    <property type="match status" value="1"/>
</dbReference>
<organism evidence="3 4">
    <name type="scientific">Streptococcus gallolyticus</name>
    <dbReference type="NCBI Taxonomy" id="315405"/>
    <lineage>
        <taxon>Bacteria</taxon>
        <taxon>Bacillati</taxon>
        <taxon>Bacillota</taxon>
        <taxon>Bacilli</taxon>
        <taxon>Lactobacillales</taxon>
        <taxon>Streptococcaceae</taxon>
        <taxon>Streptococcus</taxon>
    </lineage>
</organism>
<comment type="caution">
    <text evidence="3">The sequence shown here is derived from an EMBL/GenBank/DDBJ whole genome shotgun (WGS) entry which is preliminary data.</text>
</comment>
<gene>
    <name evidence="3" type="ORF">BN963_SGAL_00627</name>
</gene>
<dbReference type="InterPro" id="IPR052344">
    <property type="entry name" value="Transposase-related"/>
</dbReference>
<evidence type="ECO:0000313" key="4">
    <source>
        <dbReference type="Proteomes" id="UP000027584"/>
    </source>
</evidence>
<dbReference type="NCBIfam" id="NF033517">
    <property type="entry name" value="transpos_IS66"/>
    <property type="match status" value="1"/>
</dbReference>
<feature type="domain" description="Transposase IS66 zinc-finger binding" evidence="2">
    <location>
        <begin position="43"/>
        <end position="87"/>
    </location>
</feature>
<evidence type="ECO:0000259" key="1">
    <source>
        <dbReference type="Pfam" id="PF03050"/>
    </source>
</evidence>
<dbReference type="InterPro" id="IPR024474">
    <property type="entry name" value="Znf_dom_IS66"/>
</dbReference>
<dbReference type="PANTHER" id="PTHR33678:SF1">
    <property type="entry name" value="BLL1576 PROTEIN"/>
    <property type="match status" value="1"/>
</dbReference>
<dbReference type="EMBL" id="CCBC010000129">
    <property type="protein sequence ID" value="CDO17438.1"/>
    <property type="molecule type" value="Genomic_DNA"/>
</dbReference>
<accession>A0A060RJW0</accession>
<sequence>MKKKRTYPGELETITYKRKKAKGKRQTILNQFKAEERHYYLTECACPDYHGALKEIGATVQRQELVFIPAQLKRVDHIQHAYKCLACSEETLSDKIIKAPVPKAPLAHSLGSASIIAHTIHQKFHLKVPNYRQEEDWTKLGLPITRKEIANWHIKASQYYFEPLYELLHQKLLEQPVLHADETSYRVLESNSQLTYYWTFLSGKDEKEGITLYHHDKCRSGLVAQEFLGDYAGYVHCDMHGAYRQLENAKLVGCWAHVRRKFFEATPKQADKSSLAFKGLCYCDKMFALEESWADLSLQDRLMKRQDELEPLMAEFFDWCRRQAVLPGSKLGRAIEYSLKYEETFRTVLKDGSLVLSNNMAERAIKSLVMGRKNWLFSQSFEGAKSSAIIMSLLATAKRHHLDSEKYIGYLLENLPNEEIFAKKEVLEAYLPWAEKVQQNCR</sequence>
<dbReference type="InterPro" id="IPR004291">
    <property type="entry name" value="Transposase_IS66_central"/>
</dbReference>
<name>A0A060RJW0_9STRE</name>
<evidence type="ECO:0000259" key="2">
    <source>
        <dbReference type="Pfam" id="PF13005"/>
    </source>
</evidence>
<dbReference type="Proteomes" id="UP000027584">
    <property type="component" value="Unassembled WGS sequence"/>
</dbReference>
<reference evidence="3 4" key="2">
    <citation type="submission" date="2014-05" db="EMBL/GenBank/DDBJ databases">
        <title>Genome sequence of Streptococcus gallolyticus.</title>
        <authorList>
            <person name="Del Campo R."/>
        </authorList>
    </citation>
    <scope>NUCLEOTIDE SEQUENCE [LARGE SCALE GENOMIC DNA]</scope>
    <source>
        <strain evidence="3 4">LMG17956</strain>
    </source>
</reference>
<dbReference type="Pfam" id="PF03050">
    <property type="entry name" value="DDE_Tnp_IS66"/>
    <property type="match status" value="1"/>
</dbReference>